<dbReference type="Pfam" id="PF13920">
    <property type="entry name" value="zf-C3HC4_3"/>
    <property type="match status" value="1"/>
</dbReference>
<evidence type="ECO:0000256" key="3">
    <source>
        <dbReference type="PROSITE-ProRule" id="PRU00175"/>
    </source>
</evidence>
<evidence type="ECO:0000256" key="5">
    <source>
        <dbReference type="SAM" id="MobiDB-lite"/>
    </source>
</evidence>
<keyword evidence="2 4" id="KW-0802">TPR repeat</keyword>
<proteinExistence type="predicted"/>
<evidence type="ECO:0000313" key="8">
    <source>
        <dbReference type="Proteomes" id="UP001162640"/>
    </source>
</evidence>
<dbReference type="PANTHER" id="PTHR45641">
    <property type="entry name" value="TETRATRICOPEPTIDE REPEAT PROTEIN (AFU_ORTHOLOGUE AFUA_6G03870)"/>
    <property type="match status" value="1"/>
</dbReference>
<sequence length="573" mass="64083">MSKRSAKRSANDTNDCVGRSKRKRGVEEKKNGAETGSEAPRPSSSSEAVNSQSSRDLMALLFKSLEEKNVDHFKEVNALIAVLCEQSKKESVSKPPPFTRSTRQLMNWLFATSEEKGVDEGVGEVNSLLIRLLHQEDERETTKEIGEVAVCVICEEHEPNAKILPCGHSASCSVCTQKVIDFGNGNCPFCRKEIERFKVGKWSSTTGAQGLWPTSLKNLRHLAKGEGLSWYFHDLFNGNKASYLRWKEVLDVLGIVGVKGGRGSLEAQVLEITKSEDLVKLRALAKLCSREFFDDPALLVTVRRRILEVLEADEGVGGETKGEEGEGEEERKLEVLDACYELGDACNQVRDFEDCSRYYKQAKEGYEEQLGPDSEKALEATFGLIMATRMSKWERIDKLRVLVERMVRALGEENVVTLDILNQLGGVLGQNGEYEEARKVWERCLAGQEKVLGEDHKDTFGTVMNLGVVYRSSKDYEKALEYYERALKGKEKSLGKTHPLTLMTVMNIAVVYAMKGDLENAAENFKKALDGNVAQLGKDHENTKTMAKNLAQCLEDAGEPEKLSELKKEYPWL</sequence>
<keyword evidence="3" id="KW-0479">Metal-binding</keyword>
<evidence type="ECO:0000259" key="6">
    <source>
        <dbReference type="PROSITE" id="PS50089"/>
    </source>
</evidence>
<feature type="repeat" description="TPR" evidence="4">
    <location>
        <begin position="460"/>
        <end position="493"/>
    </location>
</feature>
<name>A0A9W7BSE7_9STRA</name>
<comment type="caution">
    <text evidence="7">The sequence shown here is derived from an EMBL/GenBank/DDBJ whole genome shotgun (WGS) entry which is preliminary data.</text>
</comment>
<evidence type="ECO:0000313" key="7">
    <source>
        <dbReference type="EMBL" id="GMH95586.1"/>
    </source>
</evidence>
<dbReference type="Proteomes" id="UP001162640">
    <property type="component" value="Unassembled WGS sequence"/>
</dbReference>
<keyword evidence="3" id="KW-0862">Zinc</keyword>
<dbReference type="InterPro" id="IPR011990">
    <property type="entry name" value="TPR-like_helical_dom_sf"/>
</dbReference>
<dbReference type="PROSITE" id="PS50005">
    <property type="entry name" value="TPR"/>
    <property type="match status" value="1"/>
</dbReference>
<dbReference type="Gene3D" id="3.30.40.10">
    <property type="entry name" value="Zinc/RING finger domain, C3HC4 (zinc finger)"/>
    <property type="match status" value="1"/>
</dbReference>
<dbReference type="GO" id="GO:0008270">
    <property type="term" value="F:zinc ion binding"/>
    <property type="evidence" value="ECO:0007669"/>
    <property type="project" value="UniProtKB-KW"/>
</dbReference>
<dbReference type="Gene3D" id="1.25.40.10">
    <property type="entry name" value="Tetratricopeptide repeat domain"/>
    <property type="match status" value="1"/>
</dbReference>
<dbReference type="EMBL" id="BLQM01000618">
    <property type="protein sequence ID" value="GMH95586.1"/>
    <property type="molecule type" value="Genomic_DNA"/>
</dbReference>
<feature type="region of interest" description="Disordered" evidence="5">
    <location>
        <begin position="1"/>
        <end position="52"/>
    </location>
</feature>
<gene>
    <name evidence="7" type="ORF">TL16_g13197</name>
</gene>
<dbReference type="GO" id="GO:0005737">
    <property type="term" value="C:cytoplasm"/>
    <property type="evidence" value="ECO:0007669"/>
    <property type="project" value="UniProtKB-ARBA"/>
</dbReference>
<dbReference type="AlphaFoldDB" id="A0A9W7BSE7"/>
<dbReference type="PANTHER" id="PTHR45641:SF19">
    <property type="entry name" value="NEPHROCYSTIN-3"/>
    <property type="match status" value="1"/>
</dbReference>
<evidence type="ECO:0000256" key="1">
    <source>
        <dbReference type="ARBA" id="ARBA00022737"/>
    </source>
</evidence>
<feature type="compositionally biased region" description="Low complexity" evidence="5">
    <location>
        <begin position="37"/>
        <end position="52"/>
    </location>
</feature>
<dbReference type="SUPFAM" id="SSF57850">
    <property type="entry name" value="RING/U-box"/>
    <property type="match status" value="1"/>
</dbReference>
<dbReference type="InterPro" id="IPR019734">
    <property type="entry name" value="TPR_rpt"/>
</dbReference>
<dbReference type="PROSITE" id="PS50089">
    <property type="entry name" value="ZF_RING_2"/>
    <property type="match status" value="1"/>
</dbReference>
<evidence type="ECO:0000256" key="4">
    <source>
        <dbReference type="PROSITE-ProRule" id="PRU00339"/>
    </source>
</evidence>
<feature type="domain" description="RING-type" evidence="6">
    <location>
        <begin position="151"/>
        <end position="191"/>
    </location>
</feature>
<keyword evidence="1" id="KW-0677">Repeat</keyword>
<organism evidence="7 8">
    <name type="scientific">Triparma laevis f. inornata</name>
    <dbReference type="NCBI Taxonomy" id="1714386"/>
    <lineage>
        <taxon>Eukaryota</taxon>
        <taxon>Sar</taxon>
        <taxon>Stramenopiles</taxon>
        <taxon>Ochrophyta</taxon>
        <taxon>Bolidophyceae</taxon>
        <taxon>Parmales</taxon>
        <taxon>Triparmaceae</taxon>
        <taxon>Triparma</taxon>
    </lineage>
</organism>
<reference evidence="8" key="1">
    <citation type="journal article" date="2023" name="Commun. Biol.">
        <title>Genome analysis of Parmales, the sister group of diatoms, reveals the evolutionary specialization of diatoms from phago-mixotrophs to photoautotrophs.</title>
        <authorList>
            <person name="Ban H."/>
            <person name="Sato S."/>
            <person name="Yoshikawa S."/>
            <person name="Yamada K."/>
            <person name="Nakamura Y."/>
            <person name="Ichinomiya M."/>
            <person name="Sato N."/>
            <person name="Blanc-Mathieu R."/>
            <person name="Endo H."/>
            <person name="Kuwata A."/>
            <person name="Ogata H."/>
        </authorList>
    </citation>
    <scope>NUCLEOTIDE SEQUENCE [LARGE SCALE GENOMIC DNA]</scope>
</reference>
<dbReference type="Pfam" id="PF13424">
    <property type="entry name" value="TPR_12"/>
    <property type="match status" value="2"/>
</dbReference>
<dbReference type="InterPro" id="IPR001841">
    <property type="entry name" value="Znf_RING"/>
</dbReference>
<protein>
    <recommendedName>
        <fullName evidence="6">RING-type domain-containing protein</fullName>
    </recommendedName>
</protein>
<evidence type="ECO:0000256" key="2">
    <source>
        <dbReference type="ARBA" id="ARBA00022803"/>
    </source>
</evidence>
<dbReference type="InterPro" id="IPR013083">
    <property type="entry name" value="Znf_RING/FYVE/PHD"/>
</dbReference>
<keyword evidence="3" id="KW-0863">Zinc-finger</keyword>
<accession>A0A9W7BSE7</accession>
<dbReference type="SMART" id="SM00184">
    <property type="entry name" value="RING"/>
    <property type="match status" value="1"/>
</dbReference>
<dbReference type="SUPFAM" id="SSF48452">
    <property type="entry name" value="TPR-like"/>
    <property type="match status" value="1"/>
</dbReference>
<dbReference type="PROSITE" id="PS50293">
    <property type="entry name" value="TPR_REGION"/>
    <property type="match status" value="1"/>
</dbReference>
<dbReference type="SMART" id="SM00028">
    <property type="entry name" value="TPR"/>
    <property type="match status" value="4"/>
</dbReference>